<dbReference type="AlphaFoldDB" id="H5TRR5"/>
<dbReference type="STRING" id="1108044.GOOTI_202_00290"/>
<dbReference type="RefSeq" id="WP_007240357.1">
    <property type="nucleotide sequence ID" value="NZ_BAFB01000202.1"/>
</dbReference>
<dbReference type="EMBL" id="BAFB01000202">
    <property type="protein sequence ID" value="GAB36173.1"/>
    <property type="molecule type" value="Genomic_DNA"/>
</dbReference>
<reference evidence="1" key="1">
    <citation type="submission" date="2012-02" db="EMBL/GenBank/DDBJ databases">
        <title>Whole genome shotgun sequence of Gordonia otitidis NBRC 100426.</title>
        <authorList>
            <person name="Yoshida I."/>
            <person name="Hosoyama A."/>
            <person name="Tsuchikane K."/>
            <person name="Katsumata H."/>
            <person name="Yamazaki S."/>
            <person name="Fujita N."/>
        </authorList>
    </citation>
    <scope>NUCLEOTIDE SEQUENCE [LARGE SCALE GENOMIC DNA]</scope>
    <source>
        <strain evidence="1">NBRC 100426</strain>
    </source>
</reference>
<proteinExistence type="predicted"/>
<evidence type="ECO:0000313" key="2">
    <source>
        <dbReference type="Proteomes" id="UP000005038"/>
    </source>
</evidence>
<keyword evidence="2" id="KW-1185">Reference proteome</keyword>
<name>H5TRR5_GORO1</name>
<accession>H5TRR5</accession>
<comment type="caution">
    <text evidence="1">The sequence shown here is derived from an EMBL/GenBank/DDBJ whole genome shotgun (WGS) entry which is preliminary data.</text>
</comment>
<evidence type="ECO:0000313" key="1">
    <source>
        <dbReference type="EMBL" id="GAB36173.1"/>
    </source>
</evidence>
<organism evidence="1 2">
    <name type="scientific">Gordonia otitidis (strain DSM 44809 / CCUG 52243 / JCM 12355 / NBRC 100426 / IFM 10032)</name>
    <dbReference type="NCBI Taxonomy" id="1108044"/>
    <lineage>
        <taxon>Bacteria</taxon>
        <taxon>Bacillati</taxon>
        <taxon>Actinomycetota</taxon>
        <taxon>Actinomycetes</taxon>
        <taxon>Mycobacteriales</taxon>
        <taxon>Gordoniaceae</taxon>
        <taxon>Gordonia</taxon>
    </lineage>
</organism>
<protein>
    <submittedName>
        <fullName evidence="1">Uncharacterized protein</fullName>
    </submittedName>
</protein>
<gene>
    <name evidence="1" type="ORF">GOOTI_202_00290</name>
</gene>
<sequence length="99" mass="10649">MTHGLGSMWTREQAVADMTVDQRPPRPRFAAIADLAAARVAAESIRAQPPTAANLSDEALIVMFAGCSVRRSELPLVREAFRRNYLGSVDVLGSAVAPK</sequence>
<dbReference type="Proteomes" id="UP000005038">
    <property type="component" value="Unassembled WGS sequence"/>
</dbReference>